<evidence type="ECO:0000256" key="1">
    <source>
        <dbReference type="ARBA" id="ARBA00022669"/>
    </source>
</evidence>
<gene>
    <name evidence="6" type="ORF">AbraCBS73388_004987</name>
</gene>
<feature type="domain" description="LysM" evidence="5">
    <location>
        <begin position="28"/>
        <end position="72"/>
    </location>
</feature>
<proteinExistence type="predicted"/>
<dbReference type="InterPro" id="IPR052210">
    <property type="entry name" value="LysM1-like"/>
</dbReference>
<reference evidence="6" key="1">
    <citation type="submission" date="2022-07" db="EMBL/GenBank/DDBJ databases">
        <title>Taxonomy of Aspergillus series Nigri: significant species reduction supported by multi-species coalescent approaches.</title>
        <authorList>
            <person name="Bian C."/>
            <person name="Kusuya Y."/>
            <person name="Sklenar F."/>
            <person name="D'hooge E."/>
            <person name="Yaguchi T."/>
            <person name="Takahashi H."/>
            <person name="Hubka V."/>
        </authorList>
    </citation>
    <scope>NUCLEOTIDE SEQUENCE</scope>
    <source>
        <strain evidence="6">CBS 733.88</strain>
    </source>
</reference>
<dbReference type="PANTHER" id="PTHR34997:SF18">
    <property type="entry name" value="LYSM DOMAIN-CONTAINING PROTEIN"/>
    <property type="match status" value="1"/>
</dbReference>
<evidence type="ECO:0000256" key="2">
    <source>
        <dbReference type="ARBA" id="ARBA00023026"/>
    </source>
</evidence>
<dbReference type="Proteomes" id="UP001143548">
    <property type="component" value="Unassembled WGS sequence"/>
</dbReference>
<evidence type="ECO:0000259" key="5">
    <source>
        <dbReference type="PROSITE" id="PS51782"/>
    </source>
</evidence>
<comment type="caution">
    <text evidence="6">The sequence shown here is derived from an EMBL/GenBank/DDBJ whole genome shotgun (WGS) entry which is preliminary data.</text>
</comment>
<protein>
    <recommendedName>
        <fullName evidence="5">LysM domain-containing protein</fullName>
    </recommendedName>
</protein>
<accession>A0A9W5Z0J6</accession>
<dbReference type="InterPro" id="IPR036779">
    <property type="entry name" value="LysM_dom_sf"/>
</dbReference>
<feature type="domain" description="LysM" evidence="5">
    <location>
        <begin position="258"/>
        <end position="304"/>
    </location>
</feature>
<dbReference type="Pfam" id="PF01476">
    <property type="entry name" value="LysM"/>
    <property type="match status" value="3"/>
</dbReference>
<dbReference type="PANTHER" id="PTHR34997">
    <property type="entry name" value="AM15"/>
    <property type="match status" value="1"/>
</dbReference>
<dbReference type="Gene3D" id="3.10.350.10">
    <property type="entry name" value="LysM domain"/>
    <property type="match status" value="4"/>
</dbReference>
<feature type="domain" description="LysM" evidence="5">
    <location>
        <begin position="177"/>
        <end position="223"/>
    </location>
</feature>
<feature type="chain" id="PRO_5040832614" description="LysM domain-containing protein" evidence="4">
    <location>
        <begin position="19"/>
        <end position="306"/>
    </location>
</feature>
<feature type="domain" description="LysM" evidence="5">
    <location>
        <begin position="125"/>
        <end position="171"/>
    </location>
</feature>
<dbReference type="CDD" id="cd00118">
    <property type="entry name" value="LysM"/>
    <property type="match status" value="4"/>
</dbReference>
<keyword evidence="1" id="KW-0147">Chitin-binding</keyword>
<evidence type="ECO:0000256" key="3">
    <source>
        <dbReference type="SAM" id="MobiDB-lite"/>
    </source>
</evidence>
<dbReference type="InterPro" id="IPR018392">
    <property type="entry name" value="LysM"/>
</dbReference>
<dbReference type="AlphaFoldDB" id="A0A9W5Z0J6"/>
<evidence type="ECO:0000313" key="7">
    <source>
        <dbReference type="Proteomes" id="UP001143548"/>
    </source>
</evidence>
<organism evidence="6 7">
    <name type="scientific">Aspergillus brasiliensis</name>
    <dbReference type="NCBI Taxonomy" id="319629"/>
    <lineage>
        <taxon>Eukaryota</taxon>
        <taxon>Fungi</taxon>
        <taxon>Dikarya</taxon>
        <taxon>Ascomycota</taxon>
        <taxon>Pezizomycotina</taxon>
        <taxon>Eurotiomycetes</taxon>
        <taxon>Eurotiomycetidae</taxon>
        <taxon>Eurotiales</taxon>
        <taxon>Aspergillaceae</taxon>
        <taxon>Aspergillus</taxon>
        <taxon>Aspergillus subgen. Circumdati</taxon>
    </lineage>
</organism>
<feature type="region of interest" description="Disordered" evidence="3">
    <location>
        <begin position="89"/>
        <end position="114"/>
    </location>
</feature>
<evidence type="ECO:0000256" key="4">
    <source>
        <dbReference type="SAM" id="SignalP"/>
    </source>
</evidence>
<evidence type="ECO:0000313" key="6">
    <source>
        <dbReference type="EMBL" id="GKZ27565.1"/>
    </source>
</evidence>
<name>A0A9W5Z0J6_9EURO</name>
<keyword evidence="2" id="KW-0843">Virulence</keyword>
<dbReference type="PROSITE" id="PS51782">
    <property type="entry name" value="LYSM"/>
    <property type="match status" value="4"/>
</dbReference>
<feature type="signal peptide" evidence="4">
    <location>
        <begin position="1"/>
        <end position="18"/>
    </location>
</feature>
<dbReference type="EMBL" id="BROQ01000232">
    <property type="protein sequence ID" value="GKZ27565.1"/>
    <property type="molecule type" value="Genomic_DNA"/>
</dbReference>
<dbReference type="SUPFAM" id="SSF54106">
    <property type="entry name" value="LysM domain"/>
    <property type="match status" value="2"/>
</dbReference>
<dbReference type="SMART" id="SM00257">
    <property type="entry name" value="LysM"/>
    <property type="match status" value="3"/>
</dbReference>
<keyword evidence="4" id="KW-0732">Signal</keyword>
<dbReference type="GO" id="GO:0008061">
    <property type="term" value="F:chitin binding"/>
    <property type="evidence" value="ECO:0007669"/>
    <property type="project" value="UniProtKB-KW"/>
</dbReference>
<sequence>MPLKYLIVAGLVPGLACALSKPTIECSFTTAASPGDTCGSLADAWGLSVESLQQLNPGITCPGLDTSKSYCVIGTVNDDVPSTTLTTTMSMTTTPKASGPTTTTSTVSAPTNSPTMPGIVRNCDGFHKVSSGDHCDTIAQAYGISTAQLLSWNSEIDDNCTNLWLDYYICVHVPGTTTSTPATPEPTQDPSSAYGISTAQFKSWNTEVDDNCSNLWLDYYVCVHVPGTTTTAPAAPDPTNDPSGPTPQLPGIVEDCKSFHLVKDGDNCYSISSDAGITLAQLRQWNTELDAACNNLWLGYYVCIGV</sequence>